<dbReference type="AlphaFoldDB" id="F8P4X4"/>
<dbReference type="HOGENOM" id="CLU_163075_0_0_1"/>
<gene>
    <name evidence="1" type="ORF">SERLADRAFT_474328</name>
</gene>
<dbReference type="KEGG" id="sla:SERLADRAFT_474328"/>
<evidence type="ECO:0000313" key="1">
    <source>
        <dbReference type="EMBL" id="EGO21661.1"/>
    </source>
</evidence>
<feature type="non-terminal residue" evidence="1">
    <location>
        <position position="131"/>
    </location>
</feature>
<organism>
    <name type="scientific">Serpula lacrymans var. lacrymans (strain S7.9)</name>
    <name type="common">Dry rot fungus</name>
    <dbReference type="NCBI Taxonomy" id="578457"/>
    <lineage>
        <taxon>Eukaryota</taxon>
        <taxon>Fungi</taxon>
        <taxon>Dikarya</taxon>
        <taxon>Basidiomycota</taxon>
        <taxon>Agaricomycotina</taxon>
        <taxon>Agaricomycetes</taxon>
        <taxon>Agaricomycetidae</taxon>
        <taxon>Boletales</taxon>
        <taxon>Coniophorineae</taxon>
        <taxon>Serpulaceae</taxon>
        <taxon>Serpula</taxon>
    </lineage>
</organism>
<dbReference type="Gene3D" id="3.30.559.10">
    <property type="entry name" value="Chloramphenicol acetyltransferase-like domain"/>
    <property type="match status" value="1"/>
</dbReference>
<dbReference type="InterPro" id="IPR023213">
    <property type="entry name" value="CAT-like_dom_sf"/>
</dbReference>
<proteinExistence type="predicted"/>
<accession>F8P4X4</accession>
<reference evidence="1" key="1">
    <citation type="submission" date="2011-04" db="EMBL/GenBank/DDBJ databases">
        <title>Evolution of plant cell wall degrading machinery underlies the functional diversity of forest fungi.</title>
        <authorList>
            <consortium name="US DOE Joint Genome Institute (JGI-PGF)"/>
            <person name="Eastwood D.C."/>
            <person name="Floudas D."/>
            <person name="Binder M."/>
            <person name="Majcherczyk A."/>
            <person name="Schneider P."/>
            <person name="Aerts A."/>
            <person name="Asiegbu F.O."/>
            <person name="Baker S.E."/>
            <person name="Barry K."/>
            <person name="Bendiksby M."/>
            <person name="Blumentritt M."/>
            <person name="Coutinho P.M."/>
            <person name="Cullen D."/>
            <person name="Cullen D."/>
            <person name="Gathman A."/>
            <person name="Goodell B."/>
            <person name="Henrissat B."/>
            <person name="Ihrmark K."/>
            <person name="Kauserud H."/>
            <person name="Kohler A."/>
            <person name="LaButti K."/>
            <person name="Lapidus A."/>
            <person name="Lavin J.L."/>
            <person name="Lee Y.-H."/>
            <person name="Lindquist E."/>
            <person name="Lilly W."/>
            <person name="Lucas S."/>
            <person name="Morin E."/>
            <person name="Murat C."/>
            <person name="Oguiza J.A."/>
            <person name="Park J."/>
            <person name="Pisabarro A.G."/>
            <person name="Riley R."/>
            <person name="Rosling A."/>
            <person name="Salamov A."/>
            <person name="Schmidt O."/>
            <person name="Schmutz J."/>
            <person name="Skrede I."/>
            <person name="Stenlid J."/>
            <person name="Wiebenga A."/>
            <person name="Xie X."/>
            <person name="Kues U."/>
            <person name="Hibbett D.S."/>
            <person name="Hoffmeister D."/>
            <person name="Hogberg N."/>
            <person name="Martin F."/>
            <person name="Grigoriev I.V."/>
            <person name="Watkinson S.C."/>
        </authorList>
    </citation>
    <scope>NUCLEOTIDE SEQUENCE</scope>
    <source>
        <strain evidence="1">S7.9</strain>
    </source>
</reference>
<protein>
    <submittedName>
        <fullName evidence="1">Uncharacterized protein</fullName>
    </submittedName>
</protein>
<dbReference type="OrthoDB" id="1862401at2759"/>
<dbReference type="EMBL" id="GL945438">
    <property type="protein sequence ID" value="EGO21661.1"/>
    <property type="molecule type" value="Genomic_DNA"/>
</dbReference>
<sequence length="131" mass="14632">MKIKGDSLYKLTQSAIPIDVEHAPSNLFEALIINDWVIQDNITRLLSQKPKDTALVNGDAPLLRFKLTFCGYRTSVGVSWNHTLGDATVLLRFMHTLSLSYQGLSSPYPTPTFSKYLFSPPSPSLLSEYLP</sequence>
<dbReference type="GeneID" id="18820462"/>
<name>F8P4X4_SERL9</name>
<dbReference type="RefSeq" id="XP_007321447.1">
    <property type="nucleotide sequence ID" value="XM_007321385.1"/>
</dbReference>
<dbReference type="Proteomes" id="UP000008064">
    <property type="component" value="Unassembled WGS sequence"/>
</dbReference>